<protein>
    <submittedName>
        <fullName evidence="4">WYL domain-containing protein</fullName>
    </submittedName>
</protein>
<dbReference type="InterPro" id="IPR051534">
    <property type="entry name" value="CBASS_pafABC_assoc_protein"/>
</dbReference>
<dbReference type="PROSITE" id="PS51000">
    <property type="entry name" value="HTH_DEOR_2"/>
    <property type="match status" value="1"/>
</dbReference>
<evidence type="ECO:0000313" key="5">
    <source>
        <dbReference type="Proteomes" id="UP001500665"/>
    </source>
</evidence>
<dbReference type="Proteomes" id="UP001500665">
    <property type="component" value="Unassembled WGS sequence"/>
</dbReference>
<dbReference type="PANTHER" id="PTHR34580:SF3">
    <property type="entry name" value="PROTEIN PAFB"/>
    <property type="match status" value="1"/>
</dbReference>
<dbReference type="SUPFAM" id="SSF46785">
    <property type="entry name" value="Winged helix' DNA-binding domain"/>
    <property type="match status" value="1"/>
</dbReference>
<dbReference type="PROSITE" id="PS52050">
    <property type="entry name" value="WYL"/>
    <property type="match status" value="1"/>
</dbReference>
<gene>
    <name evidence="4" type="ORF">GCM10009550_03440</name>
</gene>
<dbReference type="InterPro" id="IPR013196">
    <property type="entry name" value="HTH_11"/>
</dbReference>
<dbReference type="InterPro" id="IPR026881">
    <property type="entry name" value="WYL_dom"/>
</dbReference>
<proteinExistence type="predicted"/>
<comment type="caution">
    <text evidence="4">The sequence shown here is derived from an EMBL/GenBank/DDBJ whole genome shotgun (WGS) entry which is preliminary data.</text>
</comment>
<reference evidence="4 5" key="1">
    <citation type="journal article" date="2019" name="Int. J. Syst. Evol. Microbiol.">
        <title>The Global Catalogue of Microorganisms (GCM) 10K type strain sequencing project: providing services to taxonomists for standard genome sequencing and annotation.</title>
        <authorList>
            <consortium name="The Broad Institute Genomics Platform"/>
            <consortium name="The Broad Institute Genome Sequencing Center for Infectious Disease"/>
            <person name="Wu L."/>
            <person name="Ma J."/>
        </authorList>
    </citation>
    <scope>NUCLEOTIDE SEQUENCE [LARGE SCALE GENOMIC DNA]</scope>
    <source>
        <strain evidence="4 5">JCM 10696</strain>
    </source>
</reference>
<dbReference type="InterPro" id="IPR001034">
    <property type="entry name" value="DeoR_HTH"/>
</dbReference>
<accession>A0ABN1Q3S6</accession>
<feature type="domain" description="HTH deoR-type" evidence="3">
    <location>
        <begin position="3"/>
        <end position="58"/>
    </location>
</feature>
<dbReference type="InterPro" id="IPR036388">
    <property type="entry name" value="WH-like_DNA-bd_sf"/>
</dbReference>
<dbReference type="InterPro" id="IPR036390">
    <property type="entry name" value="WH_DNA-bd_sf"/>
</dbReference>
<evidence type="ECO:0000313" key="4">
    <source>
        <dbReference type="EMBL" id="GAA0937072.1"/>
    </source>
</evidence>
<dbReference type="Gene3D" id="1.10.10.10">
    <property type="entry name" value="Winged helix-like DNA-binding domain superfamily/Winged helix DNA-binding domain"/>
    <property type="match status" value="1"/>
</dbReference>
<dbReference type="InterPro" id="IPR057727">
    <property type="entry name" value="WCX_dom"/>
</dbReference>
<dbReference type="Pfam" id="PF08279">
    <property type="entry name" value="HTH_11"/>
    <property type="match status" value="1"/>
</dbReference>
<sequence length="330" mass="35675">MDTSARLLRLLSLLQSRADWTGAELAERLGVGLRTVRRDVGRLRELGYPVDAAPGAAGGYRLGSGTALPPLLLDDEEAVAVTISLRTAATGSVTGLGEPALRALAKLQQVLPSRLRHRVTAFRSSVVPLTGAAAETVDAALPAAIAAACRDHRRIRLRHRRGEQEQVREVEPYRLVHTPHRWYLLAWDTGREDWRTFRADRIMSPLGQPGARFTPRPLPHEDAAAYVSTSISVAPYAHRARILFHAPLAEVAPHTSPTAGRLEAVDGHSCVFHAGSDSLREIAVHVAAKGFDFEVLDPPELVPVLLEVAERLRRAADGSRPHGPGTAAGS</sequence>
<name>A0ABN1Q3S6_9ACTN</name>
<keyword evidence="5" id="KW-1185">Reference proteome</keyword>
<dbReference type="PANTHER" id="PTHR34580">
    <property type="match status" value="1"/>
</dbReference>
<dbReference type="EMBL" id="BAAAHH010000001">
    <property type="protein sequence ID" value="GAA0937072.1"/>
    <property type="molecule type" value="Genomic_DNA"/>
</dbReference>
<evidence type="ECO:0000259" key="3">
    <source>
        <dbReference type="PROSITE" id="PS51000"/>
    </source>
</evidence>
<keyword evidence="2" id="KW-0804">Transcription</keyword>
<dbReference type="Pfam" id="PF25583">
    <property type="entry name" value="WCX"/>
    <property type="match status" value="1"/>
</dbReference>
<dbReference type="Pfam" id="PF13280">
    <property type="entry name" value="WYL"/>
    <property type="match status" value="1"/>
</dbReference>
<keyword evidence="1" id="KW-0805">Transcription regulation</keyword>
<evidence type="ECO:0000256" key="1">
    <source>
        <dbReference type="ARBA" id="ARBA00023015"/>
    </source>
</evidence>
<evidence type="ECO:0000256" key="2">
    <source>
        <dbReference type="ARBA" id="ARBA00023163"/>
    </source>
</evidence>
<organism evidence="4 5">
    <name type="scientific">Actinocorallia libanotica</name>
    <dbReference type="NCBI Taxonomy" id="46162"/>
    <lineage>
        <taxon>Bacteria</taxon>
        <taxon>Bacillati</taxon>
        <taxon>Actinomycetota</taxon>
        <taxon>Actinomycetes</taxon>
        <taxon>Streptosporangiales</taxon>
        <taxon>Thermomonosporaceae</taxon>
        <taxon>Actinocorallia</taxon>
    </lineage>
</organism>